<evidence type="ECO:0000313" key="2">
    <source>
        <dbReference type="EMBL" id="MPC27510.1"/>
    </source>
</evidence>
<accession>A0A5B7E0T8</accession>
<name>A0A5B7E0T8_PORTR</name>
<organism evidence="2 3">
    <name type="scientific">Portunus trituberculatus</name>
    <name type="common">Swimming crab</name>
    <name type="synonym">Neptunus trituberculatus</name>
    <dbReference type="NCBI Taxonomy" id="210409"/>
    <lineage>
        <taxon>Eukaryota</taxon>
        <taxon>Metazoa</taxon>
        <taxon>Ecdysozoa</taxon>
        <taxon>Arthropoda</taxon>
        <taxon>Crustacea</taxon>
        <taxon>Multicrustacea</taxon>
        <taxon>Malacostraca</taxon>
        <taxon>Eumalacostraca</taxon>
        <taxon>Eucarida</taxon>
        <taxon>Decapoda</taxon>
        <taxon>Pleocyemata</taxon>
        <taxon>Brachyura</taxon>
        <taxon>Eubrachyura</taxon>
        <taxon>Portunoidea</taxon>
        <taxon>Portunidae</taxon>
        <taxon>Portuninae</taxon>
        <taxon>Portunus</taxon>
    </lineage>
</organism>
<feature type="region of interest" description="Disordered" evidence="1">
    <location>
        <begin position="51"/>
        <end position="85"/>
    </location>
</feature>
<proteinExistence type="predicted"/>
<dbReference type="Proteomes" id="UP000324222">
    <property type="component" value="Unassembled WGS sequence"/>
</dbReference>
<gene>
    <name evidence="2" type="ORF">E2C01_020680</name>
</gene>
<dbReference type="EMBL" id="VSRR010001760">
    <property type="protein sequence ID" value="MPC27510.1"/>
    <property type="molecule type" value="Genomic_DNA"/>
</dbReference>
<sequence length="134" mass="14634">MSTRWRRHERAIRAAEFHPAEVEQLVSTRSKVCWDQEELMLMATFEGLPQIGAGPLAPSSPPESTLDEAIPPARGSPTGASLVTGQPECEVLKSLREVAASLELLLEQLVETWCPSRPYIYRLPSPGEAGGGPR</sequence>
<evidence type="ECO:0000313" key="3">
    <source>
        <dbReference type="Proteomes" id="UP000324222"/>
    </source>
</evidence>
<keyword evidence="3" id="KW-1185">Reference proteome</keyword>
<evidence type="ECO:0000256" key="1">
    <source>
        <dbReference type="SAM" id="MobiDB-lite"/>
    </source>
</evidence>
<reference evidence="2 3" key="1">
    <citation type="submission" date="2019-05" db="EMBL/GenBank/DDBJ databases">
        <title>Another draft genome of Portunus trituberculatus and its Hox gene families provides insights of decapod evolution.</title>
        <authorList>
            <person name="Jeong J.-H."/>
            <person name="Song I."/>
            <person name="Kim S."/>
            <person name="Choi T."/>
            <person name="Kim D."/>
            <person name="Ryu S."/>
            <person name="Kim W."/>
        </authorList>
    </citation>
    <scope>NUCLEOTIDE SEQUENCE [LARGE SCALE GENOMIC DNA]</scope>
    <source>
        <tissue evidence="2">Muscle</tissue>
    </source>
</reference>
<comment type="caution">
    <text evidence="2">The sequence shown here is derived from an EMBL/GenBank/DDBJ whole genome shotgun (WGS) entry which is preliminary data.</text>
</comment>
<dbReference type="AlphaFoldDB" id="A0A5B7E0T8"/>
<protein>
    <submittedName>
        <fullName evidence="2">Uncharacterized protein</fullName>
    </submittedName>
</protein>